<feature type="compositionally biased region" description="Polar residues" evidence="1">
    <location>
        <begin position="90"/>
        <end position="102"/>
    </location>
</feature>
<name>A0A2I0JZU6_PUNGR</name>
<evidence type="ECO:0000313" key="2">
    <source>
        <dbReference type="EMBL" id="PKI61834.1"/>
    </source>
</evidence>
<dbReference type="AlphaFoldDB" id="A0A2I0JZU6"/>
<feature type="compositionally biased region" description="Polar residues" evidence="1">
    <location>
        <begin position="118"/>
        <end position="134"/>
    </location>
</feature>
<organism evidence="2 3">
    <name type="scientific">Punica granatum</name>
    <name type="common">Pomegranate</name>
    <dbReference type="NCBI Taxonomy" id="22663"/>
    <lineage>
        <taxon>Eukaryota</taxon>
        <taxon>Viridiplantae</taxon>
        <taxon>Streptophyta</taxon>
        <taxon>Embryophyta</taxon>
        <taxon>Tracheophyta</taxon>
        <taxon>Spermatophyta</taxon>
        <taxon>Magnoliopsida</taxon>
        <taxon>eudicotyledons</taxon>
        <taxon>Gunneridae</taxon>
        <taxon>Pentapetalae</taxon>
        <taxon>rosids</taxon>
        <taxon>malvids</taxon>
        <taxon>Myrtales</taxon>
        <taxon>Lythraceae</taxon>
        <taxon>Punica</taxon>
    </lineage>
</organism>
<sequence length="159" mass="17965">MGNHAKGTPVAPRRFELGIRCKLRRTLTTRPNLLGLPNPTIYKLCFCNPRWENYMRMTFMSKSKKEGRQVTILEVYEKNHQKKDGGEVHSVSQSIGPNLSNEETSKLWAETVGTKQTGKSVLETSTGKQPCSDSTHGEVEDEDYTDDDDEQVVCELILC</sequence>
<dbReference type="EMBL" id="PGOL01001001">
    <property type="protein sequence ID" value="PKI61834.1"/>
    <property type="molecule type" value="Genomic_DNA"/>
</dbReference>
<gene>
    <name evidence="2" type="ORF">CRG98_017732</name>
</gene>
<evidence type="ECO:0000313" key="3">
    <source>
        <dbReference type="Proteomes" id="UP000233551"/>
    </source>
</evidence>
<reference evidence="2 3" key="1">
    <citation type="submission" date="2017-11" db="EMBL/GenBank/DDBJ databases">
        <title>De-novo sequencing of pomegranate (Punica granatum L.) genome.</title>
        <authorList>
            <person name="Akparov Z."/>
            <person name="Amiraslanov A."/>
            <person name="Hajiyeva S."/>
            <person name="Abbasov M."/>
            <person name="Kaur K."/>
            <person name="Hamwieh A."/>
            <person name="Solovyev V."/>
            <person name="Salamov A."/>
            <person name="Braich B."/>
            <person name="Kosarev P."/>
            <person name="Mahmoud A."/>
            <person name="Hajiyev E."/>
            <person name="Babayeva S."/>
            <person name="Izzatullayeva V."/>
            <person name="Mammadov A."/>
            <person name="Mammadov A."/>
            <person name="Sharifova S."/>
            <person name="Ojaghi J."/>
            <person name="Eynullazada K."/>
            <person name="Bayramov B."/>
            <person name="Abdulazimova A."/>
            <person name="Shahmuradov I."/>
        </authorList>
    </citation>
    <scope>NUCLEOTIDE SEQUENCE [LARGE SCALE GENOMIC DNA]</scope>
    <source>
        <strain evidence="3">cv. AG2017</strain>
        <tissue evidence="2">Leaf</tissue>
    </source>
</reference>
<proteinExistence type="predicted"/>
<protein>
    <submittedName>
        <fullName evidence="2">Uncharacterized protein</fullName>
    </submittedName>
</protein>
<evidence type="ECO:0000256" key="1">
    <source>
        <dbReference type="SAM" id="MobiDB-lite"/>
    </source>
</evidence>
<accession>A0A2I0JZU6</accession>
<comment type="caution">
    <text evidence="2">The sequence shown here is derived from an EMBL/GenBank/DDBJ whole genome shotgun (WGS) entry which is preliminary data.</text>
</comment>
<keyword evidence="3" id="KW-1185">Reference proteome</keyword>
<feature type="region of interest" description="Disordered" evidence="1">
    <location>
        <begin position="118"/>
        <end position="147"/>
    </location>
</feature>
<dbReference type="Proteomes" id="UP000233551">
    <property type="component" value="Unassembled WGS sequence"/>
</dbReference>
<feature type="region of interest" description="Disordered" evidence="1">
    <location>
        <begin position="81"/>
        <end position="104"/>
    </location>
</feature>